<evidence type="ECO:0000259" key="4">
    <source>
        <dbReference type="PROSITE" id="PS01124"/>
    </source>
</evidence>
<gene>
    <name evidence="5" type="ORF">GJV77_11860</name>
</gene>
<dbReference type="RefSeq" id="WP_155036574.1">
    <property type="nucleotide sequence ID" value="NZ_JBHTIG010000051.1"/>
</dbReference>
<evidence type="ECO:0000256" key="2">
    <source>
        <dbReference type="ARBA" id="ARBA00023125"/>
    </source>
</evidence>
<comment type="caution">
    <text evidence="5">The sequence shown here is derived from an EMBL/GenBank/DDBJ whole genome shotgun (WGS) entry which is preliminary data.</text>
</comment>
<dbReference type="Gene3D" id="1.10.10.60">
    <property type="entry name" value="Homeodomain-like"/>
    <property type="match status" value="1"/>
</dbReference>
<dbReference type="PROSITE" id="PS01124">
    <property type="entry name" value="HTH_ARAC_FAMILY_2"/>
    <property type="match status" value="1"/>
</dbReference>
<dbReference type="GO" id="GO:0003700">
    <property type="term" value="F:DNA-binding transcription factor activity"/>
    <property type="evidence" value="ECO:0007669"/>
    <property type="project" value="InterPro"/>
</dbReference>
<feature type="domain" description="HTH araC/xylS-type" evidence="4">
    <location>
        <begin position="184"/>
        <end position="268"/>
    </location>
</feature>
<dbReference type="InterPro" id="IPR050204">
    <property type="entry name" value="AraC_XylS_family_regulators"/>
</dbReference>
<accession>A0A7K1GNV5</accession>
<dbReference type="PANTHER" id="PTHR46796">
    <property type="entry name" value="HTH-TYPE TRANSCRIPTIONAL ACTIVATOR RHAS-RELATED"/>
    <property type="match status" value="1"/>
</dbReference>
<dbReference type="OrthoDB" id="323290at2"/>
<name>A0A7K1GNV5_9FLAO</name>
<dbReference type="PANTHER" id="PTHR46796:SF13">
    <property type="entry name" value="HTH-TYPE TRANSCRIPTIONAL ACTIVATOR RHAS"/>
    <property type="match status" value="1"/>
</dbReference>
<evidence type="ECO:0000313" key="5">
    <source>
        <dbReference type="EMBL" id="MTH30592.1"/>
    </source>
</evidence>
<keyword evidence="1" id="KW-0805">Transcription regulation</keyword>
<keyword evidence="3" id="KW-0804">Transcription</keyword>
<organism evidence="5 6">
    <name type="scientific">Myroides pelagicus</name>
    <dbReference type="NCBI Taxonomy" id="270914"/>
    <lineage>
        <taxon>Bacteria</taxon>
        <taxon>Pseudomonadati</taxon>
        <taxon>Bacteroidota</taxon>
        <taxon>Flavobacteriia</taxon>
        <taxon>Flavobacteriales</taxon>
        <taxon>Flavobacteriaceae</taxon>
        <taxon>Myroides</taxon>
    </lineage>
</organism>
<reference evidence="5 6" key="1">
    <citation type="journal article" date="2006" name="Int. J. Syst. Evol. Microbiol.">
        <title>Myroides pelagicus sp. nov., isolated from seawater in Thailand.</title>
        <authorList>
            <person name="Yoon J."/>
            <person name="Maneerat S."/>
            <person name="Kawai F."/>
            <person name="Yokota A."/>
        </authorList>
    </citation>
    <scope>NUCLEOTIDE SEQUENCE [LARGE SCALE GENOMIC DNA]</scope>
    <source>
        <strain evidence="5 6">SM1T</strain>
    </source>
</reference>
<dbReference type="Pfam" id="PF20240">
    <property type="entry name" value="DUF6597"/>
    <property type="match status" value="1"/>
</dbReference>
<dbReference type="GO" id="GO:0043565">
    <property type="term" value="F:sequence-specific DNA binding"/>
    <property type="evidence" value="ECO:0007669"/>
    <property type="project" value="InterPro"/>
</dbReference>
<evidence type="ECO:0000313" key="6">
    <source>
        <dbReference type="Proteomes" id="UP000488936"/>
    </source>
</evidence>
<dbReference type="SUPFAM" id="SSF46689">
    <property type="entry name" value="Homeodomain-like"/>
    <property type="match status" value="1"/>
</dbReference>
<dbReference type="InterPro" id="IPR018060">
    <property type="entry name" value="HTH_AraC"/>
</dbReference>
<keyword evidence="2" id="KW-0238">DNA-binding</keyword>
<proteinExistence type="predicted"/>
<dbReference type="SMART" id="SM00342">
    <property type="entry name" value="HTH_ARAC"/>
    <property type="match status" value="1"/>
</dbReference>
<dbReference type="Pfam" id="PF12833">
    <property type="entry name" value="HTH_18"/>
    <property type="match status" value="1"/>
</dbReference>
<dbReference type="AlphaFoldDB" id="A0A7K1GNV5"/>
<protein>
    <submittedName>
        <fullName evidence="5">Helix-turn-helix domain-containing protein</fullName>
    </submittedName>
</protein>
<evidence type="ECO:0000256" key="3">
    <source>
        <dbReference type="ARBA" id="ARBA00023163"/>
    </source>
</evidence>
<keyword evidence="6" id="KW-1185">Reference proteome</keyword>
<evidence type="ECO:0000256" key="1">
    <source>
        <dbReference type="ARBA" id="ARBA00023015"/>
    </source>
</evidence>
<dbReference type="Proteomes" id="UP000488936">
    <property type="component" value="Unassembled WGS sequence"/>
</dbReference>
<sequence>MTTTNLECNTFVRKVIFMHYRAYLPEVALSDYVHSFWVLEDCVDQSAIRDFTIIADGVPALIYQETPDLFYDDKGKSMDQFYVYGQFDSYTKQQVQGSFRILGAYLKPIGIKAFFGIDAHEFKNKNIKVEDILSSDVFEKLQAAFLLEHKIAILSQFLLDRLPKDTGVLKKANYACSLIIQGHSVVDIQSELGMSERSLERLFRYQVGMSAKMCMRIARFQASLTLLRTGDYKDLTWLAYSSNYYDQSHFIRDFKAFTGTTPRDYKAHSQEQLPNFPEWKK</sequence>
<dbReference type="InterPro" id="IPR009057">
    <property type="entry name" value="Homeodomain-like_sf"/>
</dbReference>
<dbReference type="EMBL" id="WMJY01000032">
    <property type="protein sequence ID" value="MTH30592.1"/>
    <property type="molecule type" value="Genomic_DNA"/>
</dbReference>
<dbReference type="InterPro" id="IPR046532">
    <property type="entry name" value="DUF6597"/>
</dbReference>